<name>A0A8H4A7H5_GIGMA</name>
<comment type="caution">
    <text evidence="2">The sequence shown here is derived from an EMBL/GenBank/DDBJ whole genome shotgun (WGS) entry which is preliminary data.</text>
</comment>
<dbReference type="AlphaFoldDB" id="A0A8H4A7H5"/>
<evidence type="ECO:0000313" key="3">
    <source>
        <dbReference type="Proteomes" id="UP000439903"/>
    </source>
</evidence>
<proteinExistence type="predicted"/>
<organism evidence="2 3">
    <name type="scientific">Gigaspora margarita</name>
    <dbReference type="NCBI Taxonomy" id="4874"/>
    <lineage>
        <taxon>Eukaryota</taxon>
        <taxon>Fungi</taxon>
        <taxon>Fungi incertae sedis</taxon>
        <taxon>Mucoromycota</taxon>
        <taxon>Glomeromycotina</taxon>
        <taxon>Glomeromycetes</taxon>
        <taxon>Diversisporales</taxon>
        <taxon>Gigasporaceae</taxon>
        <taxon>Gigaspora</taxon>
    </lineage>
</organism>
<sequence length="842" mass="98574">MIRFFFKEKEEEKSFDFQIDNEKSFSKKFKPDIKLEDVRKKLAENRNDRKAEKLLFKNNGNQIRHEFESDYTLTELRKPIIYIENLLKEIKIRVDDKVSSLFLDPKDKLKDIRKILTEESERAKIRTNDFKFRWQNGILVGEDEESVSDLREILMNGNKLYITTLQKGSVTIYSNRSKVPNQPLRHILHKGKNLTEIREELEDIWKEQTQLYMCSDCYFIDQKKKRILKSAENGLKLGEILSIENNDDILNICREHEHDLIKLTNKCGYGFVIKNGSVERANYRAFTIEETPESHYFEDKYEEDLFQCKNEFQELYKRNFITFGTNSILPWISIFLGINYSHKKLENYEKAVKYSYKKFRRVSINITKDKISVAKEFVDEVEKALNEETQVEKIKNLKKIVEKYGYFYASSVYFGGVRVEKKEDTKYSKRNESNISVDFRSQIMGATLETGEATNMEMNSIKSSYVIKGGDKSCDLSGWIKSIQDSEKWEIIEYHEIYSIFNLLENNLKTRVLKALGKKILKAKVEPFTYFTSESKQRVYGICKQLDDVPNIKDCQIFTTVLKRKKDTHIFSSCVAYDSPERPIIIVNRAPSKKKLVKKRNLNSIPIQIGWMVVGYPTDTFDFDQSNTIESEKYEVNDQDIVSHTDNLNLLNKYVITTCVIDKVEASLQEEAGSASETSLTSNSNNTNQLNVRDFKLIVGSHFSHRMNSACLFAYCSKTRKKQMNEQDEPLLRHLKIFICAIYTKQNFPIKYFDNEIKWKNKNIVPNSRTLFLEINKVNTDEKPVFVNHLIGKNCHNDECHGIINVSPSHLHFRKLNSPAKNEPDISYFCVSPDELLYKYEG</sequence>
<dbReference type="InterPro" id="IPR054586">
    <property type="entry name" value="MACPF_1_fungal"/>
</dbReference>
<reference evidence="2 3" key="1">
    <citation type="journal article" date="2019" name="Environ. Microbiol.">
        <title>At the nexus of three kingdoms: the genome of the mycorrhizal fungus Gigaspora margarita provides insights into plant, endobacterial and fungal interactions.</title>
        <authorList>
            <person name="Venice F."/>
            <person name="Ghignone S."/>
            <person name="Salvioli di Fossalunga A."/>
            <person name="Amselem J."/>
            <person name="Novero M."/>
            <person name="Xianan X."/>
            <person name="Sedzielewska Toro K."/>
            <person name="Morin E."/>
            <person name="Lipzen A."/>
            <person name="Grigoriev I.V."/>
            <person name="Henrissat B."/>
            <person name="Martin F.M."/>
            <person name="Bonfante P."/>
        </authorList>
    </citation>
    <scope>NUCLEOTIDE SEQUENCE [LARGE SCALE GENOMIC DNA]</scope>
    <source>
        <strain evidence="2 3">BEG34</strain>
    </source>
</reference>
<keyword evidence="3" id="KW-1185">Reference proteome</keyword>
<dbReference type="OrthoDB" id="2417580at2759"/>
<gene>
    <name evidence="2" type="ORF">F8M41_003762</name>
</gene>
<accession>A0A8H4A7H5</accession>
<protein>
    <recommendedName>
        <fullName evidence="1">MACPF-like domain-containing protein</fullName>
    </recommendedName>
</protein>
<dbReference type="Proteomes" id="UP000439903">
    <property type="component" value="Unassembled WGS sequence"/>
</dbReference>
<feature type="domain" description="MACPF-like" evidence="1">
    <location>
        <begin position="329"/>
        <end position="512"/>
    </location>
</feature>
<dbReference type="Pfam" id="PF22693">
    <property type="entry name" value="MACPF_1"/>
    <property type="match status" value="1"/>
</dbReference>
<dbReference type="EMBL" id="WTPW01001334">
    <property type="protein sequence ID" value="KAF0441716.1"/>
    <property type="molecule type" value="Genomic_DNA"/>
</dbReference>
<evidence type="ECO:0000259" key="1">
    <source>
        <dbReference type="Pfam" id="PF22693"/>
    </source>
</evidence>
<evidence type="ECO:0000313" key="2">
    <source>
        <dbReference type="EMBL" id="KAF0441716.1"/>
    </source>
</evidence>